<sequence>MELGKGNPQQIRQVLLFFVFLGGSLVCSETWRYSVAEETEIGSFIGNVVKDIGLGVEDLSARGARVIFDDYKPHLRLDLQTGNLLLNEQPDREALCDLTEPCILHFQVLLENPLQFFRAEFWVEDINDHTPTFTDKHIFLKISESTAPGTSFQMDSAQDLDVGKNGVQNYTLNPNPHFHLKLQDSEEGTKYPELLLDQPLDREKEPELRLTLTALDGGSPPRSGTALVRVLVLDINDNAPQFERSVYEVPIPENSPLDFLVVKVSATDLDAGINGELSYSFSHVSRDIQKTFEIDPISGEVRLKAFLDFELVQSYTINIQAIDGGSLSGKSVILVSVVDVNDNPPEVVVTSLTSPIPENSSPEMVVAVFSLRDPDSGDNGRMVCSIQDNLPFLLKPNFKNFYTLETESPLDRESKAELTLTALDGGSPPRSGTLRIRVQVVDVNDNPPAFTQAVYHTSVPENVPLGTRLLMVKAMDPDEGANGEVTYSFHNIDHKMAQIFHLDSYTGEISSQEPLDFEQYTIYPMEIQAQDGAGLMARAKVLVKVLDINDNAPEVTITSVTTSVPENFPPGAIIALISVHDQDSGDNGQTSCSISGNLPFKLEKLDDNYYRLVTEKTMDRELTSQYNITITATDQGTPTLSTETHISLQVTDINDNPPTFPHTSYSAYIPENNPRGASIFSVMACDPDSNDNAHVTYSLDEDTLQSAPLSSYISINSDTGVLYALRSFDYEQFRELQLWVTAQDGGNPPLSTNVSVSIFVTDANDNAPVFSQDTYRVSLQENVPRGTSVLQVMATDQDEGINAEITYAFLNAPASTSLLFILNPNTGDITTNGTLDFEETKYNVTIAATDKGKPALSSSTSITLHIRDVNDNAPVFHQATYVVHVPENNPPGISIFSVNAHDPDSGNNAQVTYALAEDKFQGTPLSSYVSINSDTGALYALGSFDYEQVRELQLWVTASDNGDPPLSSNVSLSLFILDQNDNAPEILYPALPIDGSTGVELAPRSAEPGYLVTKVVAVDRDSGQNAWLSYRLLKASEPGLFTVGPHTGEVRTARALLDRDAIKQSLVVAVQDHGQPPLSATVTLTVAVADSIPDVLADLGSLEPSTDPDDDSGLTLYLVVAVASVSCVFLAFVIALLTLRLRRWYTSHALQASDSGLAGLPASHFMGVDGVRAFLQTYSHEVSLTADSRGSHVIFPQPNYADTLISQESFLQPSRGVPLLPSAEQKVSAPPVAEESPVDREIARSVHCQVFCGGNIYARIGLLRPVKEPLLLRNSWDNLAVTALLNQKGKGTEGGMGNRLGPELQAGQRRMLFLFLLSLFRPAHSELIRYTIPEELARGSLVGNLAKDLGLGLRDLPTRNLRVSAEKKFFTVSTDNGDLLVSDRIDREQVCGRKSMCVLEFEMVAEKPLNFFHITVEIQDVNDSPPTFSQNVTELEISELTPTGATFALESAQDSDVGVNSLQQYYLSPDPHFSLIQKENPDGSKADGPKYPELVLVRALDREEQAIHHLVFTAMDGGDPARSSVARILVTVLDANDNAPVFTQPVYRVSVPENLPVVGTRLLTVSAIDLDEGVNGEVTYSFPKITPKILQIFQLNSHTGELSTLDCLDYEESGYYEMEVQAQDGPGSITRAKVLITILDVNDNAPEVTVTSVGSSIPEDTPPGTVVALFYLQDRDSGKNGQVTCTISEDLPFKLERSIDNYYRLVTAENLDREKFSAYNITLKATDGGRPPLSTETHITMNVADTNDNPPAFLHSSYFVYVPENNPRGTSIFSVTAHDPDSNENARVTYSLSEDTLQGPSVSSYVSINSDTGVLYALYSFDYEQFRDLRLRVIASDSGDPPLSSNVSLSIFVLDQNDNTPEILYPALPTDGSMGVELAPRSAEPGYLVTKVVAVDRDSGQNAWLSYRLLKASEPGLFVVGLHTGEVRTARALLDRDALKQSLVVAVQDHGQPPLSATVTLTVAVADSIPDVLADLGSLEVPHDSDASGLTLYLVVAVAAVSCVFLAFVIVLLALRLRRWHKSHMLQASGGVPGGVPASQFVGVDGVRAFLQTYSHEVSLTADSRGSHVIFPQPNYADTLISQESYEKKDPLLTSIDFRECKDEAQSIQIHYRIPEEMPEGSVVGNLAKDLRLSVHELPTRKLRVSSEKPYFTVSAESGELLVSSRLDREQICGKKSACALEFEVVAENPLNFYHVNVEIEDVNDHTPEFSQNSFELQISESTKSGARFILGYAHDADIGTNSLQNYQLSPDDHFSLVIKEKLDGTVSPELVLERALDREEEAAHYLVLIATDGGEPRRSSTVHIRVTVLDTNDNAPVFAQPIYRVKVPENVPPGTRLLTVSASDPDEGTNGEVAYKFWKISEKQSPLFQLNENTGEISTAKSLDYEECAFYDMEIQAEDISMYNITVAASDLGTPPLSTEIHIALQVADINDNPPIFPHTSYSAYIPENNPRGASIFSVTAHDPDSGSNAQITYSLTKGSIMAAPLSSYVSINSDTDDSKFPELVLEKPLDREQQSYHRLVLTASDGGDPPLMHIRVTVLDTNDNAPVFAQPIYRVKVPENVPPGTRLLTVSASDPDEGTNGEVAYKFWKISEKQSPLFQLNENTGEISTAKSLDYEECAFYDMEIQAEDGGALKDRTKLLISVEDVNDNRPEVTITSLFSPVREDAPKGTIIVLFNAHDRDSGKNGQVVCSIEEILPFQLEKSVEDYYRLLTVQNLDREKTSEYNITVTATDRGTPPQSTEIHITLHVADVNDNPPSFSQTSYSVYLPENNLRGTSIFSVTAHDPDSNENARVIYSLEEDTIQGAPLSSYVSINSDTGVLFALRSFDYEQLRDLQMQVKASDSGDPPLSSNVSLSIFVLDQNDNVPEILYPALPTDGSTGVELAPRSAEPGYLVTKVVAVDRDSGQNAWLSYRLLKASEPGLFSVGLHTGEVRTARALLDRDAIKQSLVVAVQDHGQPPLSATVTFTVAVADSIPDVLADLGNLDSPANPEDSGLTLYLVVAVAAVSCVFLAFVIVLLALRLRHWHTSRLLQASGSGLAGVPASQFVGVDGVRAFLQTYSHEVSLTADSRGSHVIFPQPNYADTLISQESCGKSEPLCVSDDSRFPIEDTPFVPIRYSIPEELAKGSVVGNLARDLGLSVLDVSARKLRVSAEKLLFNVDAESGDLLVKDRIDREQICKERRRCELQLEAVVENPLNIFHIIVVVEDINDHTPQFDKKEIHLDIFESVSVGMRFPLPEAVDPDVGVNSLQSYQLSSNKHFSLAVQSRVNGVKSPELVLEHALDREEEAMHRLVLTAVDGGDPLRSGTVLITQIQVLVVDANDNPPVFSQDVYKVSLREDVPPGTFVLRVSATDQDEGVNAEITYSFLGVADTARHVFSLDSATGDIITHQPLDYENVGRYAMVVEAKDRGSLSTRCKVIIEVLDENDNSPEIIITSLSDQILEDSPPGMVVALFKTRDQDSKENGDVTCNLSRDIPFKIHSSSNNYYKLVTDGALDRERTPQYNVTITAIDRGKPPLSSSTTITLRITDVNDNAPVFHQASYVVHVAENNPPGASIAQVSARDPDLGPNGQVTYSLAEDTLQGAPLSSYISINSDTGILYALCSFDYEQFHELQLWVTAHDSGNPPLSSNVSLSIFVLDQNDNVPEILYPALPSDGSTGVELAPRSAEPGYLITKVVAVDRDSGQNAWLSYRLLKASEPGLFSVGLHTGEVRTARALLDRDAIKQSLVVAVQDHGQPPLSATVTLTVAVADSIPDVLADLGSLESPASPEDSGLTLYLVVAVAAVSCVFLAFVIVLLALRLRRWHTSSLLQASRRGLAGVSASQFVGVDGVRAFLQTYSHEVSLTADSRGSHVIFPQPNYADTLISQESCGKSEPLLITEDSATGLGKCDPTSNQVRFISCLPIVDVSSQRRMGNRVKQRSSTRWRQVLFTFLLPLFCGALSEQIRYSIPEEMTRGSVVGNLAEDLGLHVQDLLTRNLRVSSEKLYFTNAPELVLEKPLDREQQSSHLLVLTAVDGGDPIQTGTTQIRVKVTDANDNPPVFSQDVYKVSLRENSPPGTFVLKVKATDQDEGINAEITYSFKTLRGIGNMFVLDHQSGEIKSNGPIDFEISSSYTISIEAKDGGGMTRYSARAKVLITVLDVNDNAPDVVVTSLSSSIPENSPRGTLIALLNVNDKDSGENGRNDNSPEILFPVVPTDGSTGVELAPRSAEPGYLVTKVVAVDRDSGQNAWLSYRLLKASEPGLFSVGLHTGEVRTARALLDRDAIKQSLVVAVQDHGQPPLSATVTLTVAVADITEESPEALAEFPAGSAPREQNKNLTFYLLLSLILVSVGFAVTVLGVIIFKVYKWKQSRDLYRAPVSSLYRTPGPSLHADAVRGGLMAPHLYHQVYLTTDSRRSDPLLRKPGAASPLASRQNTLRSLDPVFYRQVLGAESSPPGQRAAAMLGKVRGWVDICRGAALLFLFCHLGYVGGQIRYPVPEESQEGTFVGNVAQDFLLDTESLAARRLQVAGEVNQRHFRVDLDSGALLIRNPIDREALCGLSASCIVPLEFVTEGPLEMYRAEVEIVDVNDHAPRFPRQQLDLEIGEAAPPGQRFPLEKAQDADVGSNSISSYRLSSNEHFALDVKKRSDGSLVPELLLEKPLDREKQSDYRLVLTAVDGGNPPRSGTAELRVSVLDVNDNAPAFQQSSYRISVLESAPAGMLLIQLNASDPDLGPSGNVTFSFSGHTPDRVRTLFSLHPTNGKLTLQGPLDFESENYYEFDVRARDGGSPAMEQHCSLRVDLLDVNDNAPHITVTSELGTLPESAEPGTVVALISVQDPDSGSNGDVSLRIPDHLPFALKSAFRNQFSLVTAGPLDREAKSSYDIMVTASDAGSPPLSTHRTIFLNISDVNDNPPSFFQRSHEVFVPENNRPGDLLCSLAASDPDSGLNALISYSLLEPRNRDVSASSFISLNPQTGAVHATRSFDYEQTQTLQFEVQARDRGNPPLSSTVTVRLFVLDLNDNAPAVLRPRARPGSLCPQALPPSVGAGHLVTKVTAVDLDSGYNAWVSYQLLEAPDPSLFAVSRYAGEVRTARALLEDDADTQQVVVLVRDNGDPSLSSTATVLLVLEDEDPEEMPKSRDFLTHPPERSDLTLYLIVALAATSLLSLVTFTFLSAKCLRGDGDGGGGQCCGRQDSPSREFYKQSSPNLQVSSDGTLKYMEVTLRPTDSHSHCYRTCFSPASDGSDFTFLRPLSVQQPSALAPEPIAFRSRSNTLRERSQQAPPNTDWRFSQAQRPGTSGSQNGDETGTWPNNQFDTEMLQAMILASASEAADGSSTLGGGAGTMGLSARYGPQFTLQHVPDYRQNVYIPGSNATLTNAAGKRDGKAPAGGNGNKKKSGKKEKK</sequence>
<evidence type="ECO:0000313" key="1">
    <source>
        <dbReference type="EMBL" id="CAN0446835.1"/>
    </source>
</evidence>
<organism evidence="1 2">
    <name type="scientific">Rangifer tarandus platyrhynchus</name>
    <name type="common">Svalbard reindeer</name>
    <dbReference type="NCBI Taxonomy" id="3082113"/>
    <lineage>
        <taxon>Eukaryota</taxon>
        <taxon>Metazoa</taxon>
        <taxon>Chordata</taxon>
        <taxon>Craniata</taxon>
        <taxon>Vertebrata</taxon>
        <taxon>Euteleostomi</taxon>
        <taxon>Mammalia</taxon>
        <taxon>Eutheria</taxon>
        <taxon>Laurasiatheria</taxon>
        <taxon>Artiodactyla</taxon>
        <taxon>Ruminantia</taxon>
        <taxon>Pecora</taxon>
        <taxon>Cervidae</taxon>
        <taxon>Odocoileinae</taxon>
        <taxon>Rangifer</taxon>
    </lineage>
</organism>
<reference evidence="1" key="1">
    <citation type="submission" date="2023-05" db="EMBL/GenBank/DDBJ databases">
        <authorList>
            <consortium name="ELIXIR-Norway"/>
        </authorList>
    </citation>
    <scope>NUCLEOTIDE SEQUENCE</scope>
</reference>
<proteinExistence type="predicted"/>
<dbReference type="EMBL" id="OX596087">
    <property type="protein sequence ID" value="CAN0446835.1"/>
    <property type="molecule type" value="Genomic_DNA"/>
</dbReference>
<accession>A0AC59ZK27</accession>
<dbReference type="Proteomes" id="UP001162501">
    <property type="component" value="Chromosome 3"/>
</dbReference>
<evidence type="ECO:0000313" key="2">
    <source>
        <dbReference type="Proteomes" id="UP001162501"/>
    </source>
</evidence>
<reference evidence="1" key="2">
    <citation type="submission" date="2025-03" db="EMBL/GenBank/DDBJ databases">
        <authorList>
            <consortium name="ELIXIR-Norway"/>
            <consortium name="Elixir Norway"/>
        </authorList>
    </citation>
    <scope>NUCLEOTIDE SEQUENCE</scope>
</reference>
<gene>
    <name evidence="1" type="ORF">MRATA1EN22A_LOCUS19419</name>
</gene>
<name>A0AC59ZK27_RANTA</name>
<protein>
    <submittedName>
        <fullName evidence="1">Uncharacterized protein</fullName>
    </submittedName>
</protein>